<feature type="domain" description="Type II/III secretion system secretin-like" evidence="6">
    <location>
        <begin position="365"/>
        <end position="493"/>
    </location>
</feature>
<evidence type="ECO:0000256" key="4">
    <source>
        <dbReference type="RuleBase" id="RU004003"/>
    </source>
</evidence>
<dbReference type="Pfam" id="PF00263">
    <property type="entry name" value="Secretin"/>
    <property type="match status" value="1"/>
</dbReference>
<dbReference type="PROSITE" id="PS51257">
    <property type="entry name" value="PROKAR_LIPOPROTEIN"/>
    <property type="match status" value="1"/>
</dbReference>
<protein>
    <submittedName>
        <fullName evidence="7">Pilus assembly protein</fullName>
    </submittedName>
</protein>
<sequence>MRIIIAMLVALLIGGCAGREGPKQETIEARGKELASQSRSRIVDVVQEPYLGAVPVALPKHGEQAAVFGAQVTLRMRGTLEQLCGAVSGLVPLAVSAEKEIPAPTPVKKGGQGGRTNDMPADLAAMLDSAGELGASAQTAEVDYSGPLRGLLDSIGHQFGMGWSYSAADASISFSRFQVRTFTLLSAPGTLKYSNQITNKSREALSGGSLGGSTGVRQTVSSGDSTTQTAQTNTSEMSLDVWSEVEAGVKALLSKGGTAVAHQSSGTITVKDTPVVLQQVGAYIEDLNGKLSRQVALSVKVWSLELSDNTDAGLNLQVLFENADVLVTSGGSPLTFLQSGGDISAAIVDGKLKGSTALLKALRSFGKASQVTSGGGVVMSNTPVPVQATTKEAYLAGVNTYQSDYGQTTEITPGEVTTGFAMTVIPHILERRRVILQYNINLSSLDDMAEFSTDDIKVQLPKVSSRSFSQRVTLKMGQTLVLAGFEQERDASGNNVGLLGAGRSRQYARSIIVVTIEVESGDV</sequence>
<evidence type="ECO:0000313" key="8">
    <source>
        <dbReference type="Proteomes" id="UP001180616"/>
    </source>
</evidence>
<evidence type="ECO:0000313" key="7">
    <source>
        <dbReference type="EMBL" id="WMW66361.1"/>
    </source>
</evidence>
<dbReference type="PANTHER" id="PTHR30332">
    <property type="entry name" value="PROBABLE GENERAL SECRETION PATHWAY PROTEIN D"/>
    <property type="match status" value="1"/>
</dbReference>
<keyword evidence="3" id="KW-0472">Membrane</keyword>
<evidence type="ECO:0000256" key="5">
    <source>
        <dbReference type="SAM" id="MobiDB-lite"/>
    </source>
</evidence>
<feature type="compositionally biased region" description="Polar residues" evidence="5">
    <location>
        <begin position="216"/>
        <end position="236"/>
    </location>
</feature>
<proteinExistence type="inferred from homology"/>
<evidence type="ECO:0000256" key="3">
    <source>
        <dbReference type="ARBA" id="ARBA00023136"/>
    </source>
</evidence>
<dbReference type="InterPro" id="IPR004846">
    <property type="entry name" value="T2SS/T3SS_dom"/>
</dbReference>
<keyword evidence="2" id="KW-0732">Signal</keyword>
<feature type="region of interest" description="Disordered" evidence="5">
    <location>
        <begin position="203"/>
        <end position="236"/>
    </location>
</feature>
<evidence type="ECO:0000256" key="1">
    <source>
        <dbReference type="ARBA" id="ARBA00004370"/>
    </source>
</evidence>
<dbReference type="PANTHER" id="PTHR30332:SF24">
    <property type="entry name" value="SECRETIN GSPD-RELATED"/>
    <property type="match status" value="1"/>
</dbReference>
<organism evidence="7 8">
    <name type="scientific">Nitratidesulfovibrio liaohensis</name>
    <dbReference type="NCBI Taxonomy" id="2604158"/>
    <lineage>
        <taxon>Bacteria</taxon>
        <taxon>Pseudomonadati</taxon>
        <taxon>Thermodesulfobacteriota</taxon>
        <taxon>Desulfovibrionia</taxon>
        <taxon>Desulfovibrionales</taxon>
        <taxon>Desulfovibrionaceae</taxon>
        <taxon>Nitratidesulfovibrio</taxon>
    </lineage>
</organism>
<evidence type="ECO:0000256" key="2">
    <source>
        <dbReference type="ARBA" id="ARBA00022729"/>
    </source>
</evidence>
<keyword evidence="8" id="KW-1185">Reference proteome</keyword>
<comment type="similarity">
    <text evidence="4">Belongs to the bacterial secretin family.</text>
</comment>
<name>A0ABY9R4X3_9BACT</name>
<dbReference type="InterPro" id="IPR050810">
    <property type="entry name" value="Bact_Secretion_Sys_Channel"/>
</dbReference>
<evidence type="ECO:0000259" key="6">
    <source>
        <dbReference type="Pfam" id="PF00263"/>
    </source>
</evidence>
<reference evidence="7" key="1">
    <citation type="submission" date="2023-09" db="EMBL/GenBank/DDBJ databases">
        <authorList>
            <consortium name="CW5 consortium"/>
            <person name="Lu C.-W."/>
        </authorList>
    </citation>
    <scope>NUCLEOTIDE SEQUENCE</scope>
    <source>
        <strain evidence="7">KPS</strain>
    </source>
</reference>
<gene>
    <name evidence="7" type="ORF">KPS_000928</name>
</gene>
<dbReference type="RefSeq" id="WP_309542264.1">
    <property type="nucleotide sequence ID" value="NZ_CP133659.1"/>
</dbReference>
<dbReference type="Proteomes" id="UP001180616">
    <property type="component" value="Chromosome"/>
</dbReference>
<accession>A0ABY9R4X3</accession>
<comment type="subcellular location">
    <subcellularLocation>
        <location evidence="1">Membrane</location>
    </subcellularLocation>
</comment>
<dbReference type="EMBL" id="CP133659">
    <property type="protein sequence ID" value="WMW66361.1"/>
    <property type="molecule type" value="Genomic_DNA"/>
</dbReference>